<evidence type="ECO:0008006" key="3">
    <source>
        <dbReference type="Google" id="ProtNLM"/>
    </source>
</evidence>
<organism evidence="1 2">
    <name type="scientific">Caldibacillus thermoamylovorans</name>
    <dbReference type="NCBI Taxonomy" id="35841"/>
    <lineage>
        <taxon>Bacteria</taxon>
        <taxon>Bacillati</taxon>
        <taxon>Bacillota</taxon>
        <taxon>Bacilli</taxon>
        <taxon>Bacillales</taxon>
        <taxon>Bacillaceae</taxon>
        <taxon>Caldibacillus</taxon>
    </lineage>
</organism>
<reference evidence="1 2" key="1">
    <citation type="submission" date="2014-07" db="EMBL/GenBank/DDBJ databases">
        <authorList>
            <person name="Wibberg Daniel"/>
        </authorList>
    </citation>
    <scope>NUCLEOTIDE SEQUENCE [LARGE SCALE GENOMIC DNA]</scope>
</reference>
<dbReference type="AlphaFoldDB" id="A0A090ISI0"/>
<dbReference type="RefSeq" id="WP_034768336.1">
    <property type="nucleotide sequence ID" value="NZ_CCRF01000028.1"/>
</dbReference>
<gene>
    <name evidence="1" type="ORF">BT1A1_0791</name>
</gene>
<evidence type="ECO:0000313" key="2">
    <source>
        <dbReference type="Proteomes" id="UP000040576"/>
    </source>
</evidence>
<proteinExistence type="predicted"/>
<sequence length="67" mass="7611">MGKRKTEDLLTDTQKQPTITVSTEMNSAHPFQAQHYYPGDSVNEHKNLEEANLLINQGEIGQQKENN</sequence>
<accession>A0A090ISI0</accession>
<keyword evidence="2" id="KW-1185">Reference proteome</keyword>
<protein>
    <recommendedName>
        <fullName evidence="3">DUF4025 domain-containing protein</fullName>
    </recommendedName>
</protein>
<dbReference type="EMBL" id="CCRF01000028">
    <property type="protein sequence ID" value="CEE00642.1"/>
    <property type="molecule type" value="Genomic_DNA"/>
</dbReference>
<name>A0A090ISI0_9BACI</name>
<dbReference type="Proteomes" id="UP000040576">
    <property type="component" value="Unassembled WGS sequence"/>
</dbReference>
<evidence type="ECO:0000313" key="1">
    <source>
        <dbReference type="EMBL" id="CEE00642.1"/>
    </source>
</evidence>